<comment type="caution">
    <text evidence="2">The sequence shown here is derived from an EMBL/GenBank/DDBJ whole genome shotgun (WGS) entry which is preliminary data.</text>
</comment>
<dbReference type="Proteomes" id="UP000306272">
    <property type="component" value="Unassembled WGS sequence"/>
</dbReference>
<evidence type="ECO:0000313" key="2">
    <source>
        <dbReference type="EMBL" id="TNB94377.1"/>
    </source>
</evidence>
<feature type="region of interest" description="Disordered" evidence="1">
    <location>
        <begin position="30"/>
        <end position="71"/>
    </location>
</feature>
<organism evidence="2 3">
    <name type="scientific">Pseudomonas jessenii</name>
    <dbReference type="NCBI Taxonomy" id="77298"/>
    <lineage>
        <taxon>Bacteria</taxon>
        <taxon>Pseudomonadati</taxon>
        <taxon>Pseudomonadota</taxon>
        <taxon>Gammaproteobacteria</taxon>
        <taxon>Pseudomonadales</taxon>
        <taxon>Pseudomonadaceae</taxon>
        <taxon>Pseudomonas</taxon>
    </lineage>
</organism>
<reference evidence="2" key="1">
    <citation type="submission" date="2019-06" db="EMBL/GenBank/DDBJ databases">
        <title>Pseudomonas-derived Butenolides : (Bio)synthesis of Styrolides.</title>
        <authorList>
            <person name="Klapper M."/>
            <person name="Chowdhury S."/>
            <person name="Stallforth P."/>
        </authorList>
    </citation>
    <scope>NUCLEOTIDE SEQUENCE [LARGE SCALE GENOMIC DNA]</scope>
    <source>
        <strain evidence="2">EC-S101</strain>
    </source>
</reference>
<sequence>MAKRAQRNPSVIGVPERFLKKIRPLVGELRDCDRPWPRGGSGLARESGVSSTSSLNDHPHSGASPLPQDCR</sequence>
<gene>
    <name evidence="2" type="ORF">FHG55_15060</name>
</gene>
<protein>
    <submittedName>
        <fullName evidence="2">Uncharacterized protein</fullName>
    </submittedName>
</protein>
<evidence type="ECO:0000313" key="3">
    <source>
        <dbReference type="Proteomes" id="UP000306272"/>
    </source>
</evidence>
<dbReference type="AlphaFoldDB" id="A0A5C4KV39"/>
<dbReference type="EMBL" id="VDDB01000013">
    <property type="protein sequence ID" value="TNB94377.1"/>
    <property type="molecule type" value="Genomic_DNA"/>
</dbReference>
<proteinExistence type="predicted"/>
<keyword evidence="3" id="KW-1185">Reference proteome</keyword>
<name>A0A5C4KV39_PSEJE</name>
<accession>A0A5C4KV39</accession>
<evidence type="ECO:0000256" key="1">
    <source>
        <dbReference type="SAM" id="MobiDB-lite"/>
    </source>
</evidence>